<dbReference type="AlphaFoldDB" id="Q1Z6C5"/>
<evidence type="ECO:0000313" key="1">
    <source>
        <dbReference type="EMBL" id="EAS44222.1"/>
    </source>
</evidence>
<name>Q1Z6C5_9GAMM</name>
<reference evidence="1 2" key="1">
    <citation type="submission" date="2006-03" db="EMBL/GenBank/DDBJ databases">
        <authorList>
            <person name="Bartlett D.H."/>
            <person name="Valle G."/>
            <person name="Lauro F.M."/>
            <person name="Vezzi A."/>
            <person name="Simonato F."/>
            <person name="Eloe E."/>
            <person name="Vitulo N."/>
            <person name="Stratton T.K."/>
            <person name="D'angelo M."/>
            <person name="Ferriera S."/>
            <person name="Johnson J."/>
            <person name="Kravitz S."/>
            <person name="Beeson K."/>
            <person name="Sutton G."/>
            <person name="Rogers Y."/>
            <person name="Friedman R."/>
            <person name="Frazier M."/>
            <person name="Venter J.C."/>
        </authorList>
    </citation>
    <scope>NUCLEOTIDE SEQUENCE [LARGE SCALE GENOMIC DNA]</scope>
    <source>
        <strain evidence="1 2">3TCK</strain>
    </source>
</reference>
<comment type="caution">
    <text evidence="1">The sequence shown here is derived from an EMBL/GenBank/DDBJ whole genome shotgun (WGS) entry which is preliminary data.</text>
</comment>
<dbReference type="RefSeq" id="WP_006230240.1">
    <property type="nucleotide sequence ID" value="NZ_CH724134.1"/>
</dbReference>
<dbReference type="OrthoDB" id="7065440at2"/>
<dbReference type="EMBL" id="AAPH01000006">
    <property type="protein sequence ID" value="EAS44222.1"/>
    <property type="molecule type" value="Genomic_DNA"/>
</dbReference>
<evidence type="ECO:0000313" key="2">
    <source>
        <dbReference type="Proteomes" id="UP000003789"/>
    </source>
</evidence>
<sequence>MSTVFRTIDGRIVPIKNGKQTDTVKAKVVKLKRPKGFVSSSAYYGTSKAFTIPNATCPKCGASVYYYEHPNGARVFFDSLGPPWPKHPCTTTMMAPQSKSNKKPMLENVGWEPLLIKDIVSSDTQEGYTVQAEATGTSDTFEIDVKPALMKQKKFKRKGIESLLLYGRPVGDNKAEIAVTSGLSDWIMFGRVKRDARQQHIKPTLRQNDVREPIQRLIDQKNKNISFTISTEEDLCVFTMDIDGQKYKFIEDSAKLVRKLRSADRSATSAWYRIAKSSKNYYVTIVNTSINYQKSKSFAPQTREEISSSSPTIKHIGYVKVKRIERINNSNQLTITGTLVERPLSISFKITELMKLTSLDKLFLEQSVIAVEAHGDSHLLRVRGTQLDVTSFVF</sequence>
<organism evidence="1 2">
    <name type="scientific">Photobacterium profundum 3TCK</name>
    <dbReference type="NCBI Taxonomy" id="314280"/>
    <lineage>
        <taxon>Bacteria</taxon>
        <taxon>Pseudomonadati</taxon>
        <taxon>Pseudomonadota</taxon>
        <taxon>Gammaproteobacteria</taxon>
        <taxon>Vibrionales</taxon>
        <taxon>Vibrionaceae</taxon>
        <taxon>Photobacterium</taxon>
    </lineage>
</organism>
<dbReference type="Proteomes" id="UP000003789">
    <property type="component" value="Unassembled WGS sequence"/>
</dbReference>
<gene>
    <name evidence="1" type="ORF">P3TCK_11083</name>
</gene>
<accession>Q1Z6C5</accession>
<proteinExistence type="predicted"/>
<dbReference type="HOGENOM" id="CLU_699907_0_0_6"/>
<protein>
    <submittedName>
        <fullName evidence="1">Uncharacterized protein</fullName>
    </submittedName>
</protein>